<organism evidence="1 2">
    <name type="scientific">Secundilactobacillus odoratitofui DSM 19909 = JCM 15043</name>
    <dbReference type="NCBI Taxonomy" id="1423776"/>
    <lineage>
        <taxon>Bacteria</taxon>
        <taxon>Bacillati</taxon>
        <taxon>Bacillota</taxon>
        <taxon>Bacilli</taxon>
        <taxon>Lactobacillales</taxon>
        <taxon>Lactobacillaceae</taxon>
        <taxon>Secundilactobacillus</taxon>
    </lineage>
</organism>
<dbReference type="AlphaFoldDB" id="A0A0R1LPP0"/>
<evidence type="ECO:0000313" key="1">
    <source>
        <dbReference type="EMBL" id="KRK97806.1"/>
    </source>
</evidence>
<evidence type="ECO:0000313" key="2">
    <source>
        <dbReference type="Proteomes" id="UP000051160"/>
    </source>
</evidence>
<evidence type="ECO:0008006" key="3">
    <source>
        <dbReference type="Google" id="ProtNLM"/>
    </source>
</evidence>
<dbReference type="PATRIC" id="fig|1423776.4.peg.784"/>
<accession>A0A0R1LPP0</accession>
<dbReference type="EMBL" id="AZEE01000028">
    <property type="protein sequence ID" value="KRK97806.1"/>
    <property type="molecule type" value="Genomic_DNA"/>
</dbReference>
<sequence length="76" mass="8650">MEDDQMAEHQIGDYVKGKKFGSFEHDFEGEIEKVYENAVLIHILSFDNEDRILVGELNNRAIVRKGDATPAKVKAE</sequence>
<comment type="caution">
    <text evidence="1">The sequence shown here is derived from an EMBL/GenBank/DDBJ whole genome shotgun (WGS) entry which is preliminary data.</text>
</comment>
<gene>
    <name evidence="1" type="ORF">FD04_GL000777</name>
</gene>
<reference evidence="1 2" key="1">
    <citation type="journal article" date="2015" name="Genome Announc.">
        <title>Expanding the biotechnology potential of lactobacilli through comparative genomics of 213 strains and associated genera.</title>
        <authorList>
            <person name="Sun Z."/>
            <person name="Harris H.M."/>
            <person name="McCann A."/>
            <person name="Guo C."/>
            <person name="Argimon S."/>
            <person name="Zhang W."/>
            <person name="Yang X."/>
            <person name="Jeffery I.B."/>
            <person name="Cooney J.C."/>
            <person name="Kagawa T.F."/>
            <person name="Liu W."/>
            <person name="Song Y."/>
            <person name="Salvetti E."/>
            <person name="Wrobel A."/>
            <person name="Rasinkangas P."/>
            <person name="Parkhill J."/>
            <person name="Rea M.C."/>
            <person name="O'Sullivan O."/>
            <person name="Ritari J."/>
            <person name="Douillard F.P."/>
            <person name="Paul Ross R."/>
            <person name="Yang R."/>
            <person name="Briner A.E."/>
            <person name="Felis G.E."/>
            <person name="de Vos W.M."/>
            <person name="Barrangou R."/>
            <person name="Klaenhammer T.R."/>
            <person name="Caufield P.W."/>
            <person name="Cui Y."/>
            <person name="Zhang H."/>
            <person name="O'Toole P.W."/>
        </authorList>
    </citation>
    <scope>NUCLEOTIDE SEQUENCE [LARGE SCALE GENOMIC DNA]</scope>
    <source>
        <strain evidence="1 2">DSM 19909</strain>
    </source>
</reference>
<keyword evidence="2" id="KW-1185">Reference proteome</keyword>
<name>A0A0R1LPP0_9LACO</name>
<proteinExistence type="predicted"/>
<protein>
    <recommendedName>
        <fullName evidence="3">DUF2187 domain-containing protein</fullName>
    </recommendedName>
</protein>
<dbReference type="Proteomes" id="UP000051160">
    <property type="component" value="Unassembled WGS sequence"/>
</dbReference>
<dbReference type="STRING" id="1423776.FD04_GL000777"/>